<keyword evidence="6" id="KW-0723">Serine/threonine-protein kinase</keyword>
<keyword evidence="15 22" id="KW-0067">ATP-binding</keyword>
<evidence type="ECO:0000256" key="13">
    <source>
        <dbReference type="ARBA" id="ARBA00022741"/>
    </source>
</evidence>
<evidence type="ECO:0000256" key="2">
    <source>
        <dbReference type="ARBA" id="ARBA00008684"/>
    </source>
</evidence>
<organism evidence="26 27">
    <name type="scientific">Paspalum notatum var. saurae</name>
    <dbReference type="NCBI Taxonomy" id="547442"/>
    <lineage>
        <taxon>Eukaryota</taxon>
        <taxon>Viridiplantae</taxon>
        <taxon>Streptophyta</taxon>
        <taxon>Embryophyta</taxon>
        <taxon>Tracheophyta</taxon>
        <taxon>Spermatophyta</taxon>
        <taxon>Magnoliopsida</taxon>
        <taxon>Liliopsida</taxon>
        <taxon>Poales</taxon>
        <taxon>Poaceae</taxon>
        <taxon>PACMAD clade</taxon>
        <taxon>Panicoideae</taxon>
        <taxon>Andropogonodae</taxon>
        <taxon>Paspaleae</taxon>
        <taxon>Paspalinae</taxon>
        <taxon>Paspalum</taxon>
    </lineage>
</organism>
<evidence type="ECO:0000259" key="25">
    <source>
        <dbReference type="PROSITE" id="PS50011"/>
    </source>
</evidence>
<dbReference type="FunFam" id="3.80.10.10:FF:000383">
    <property type="entry name" value="Leucine-rich repeat receptor protein kinase EMS1"/>
    <property type="match status" value="1"/>
</dbReference>
<dbReference type="GO" id="GO:0009414">
    <property type="term" value="P:response to water deprivation"/>
    <property type="evidence" value="ECO:0007669"/>
    <property type="project" value="UniProtKB-ARBA"/>
</dbReference>
<dbReference type="FunFam" id="3.30.200.20:FF:000260">
    <property type="entry name" value="LRR receptor-like serine/threonine-protein kinase RPK2"/>
    <property type="match status" value="1"/>
</dbReference>
<dbReference type="PANTHER" id="PTHR48006">
    <property type="entry name" value="LEUCINE-RICH REPEAT-CONTAINING PROTEIN DDB_G0281931-RELATED"/>
    <property type="match status" value="1"/>
</dbReference>
<feature type="domain" description="Protein kinase" evidence="25">
    <location>
        <begin position="437"/>
        <end position="711"/>
    </location>
</feature>
<evidence type="ECO:0000256" key="4">
    <source>
        <dbReference type="ARBA" id="ARBA00022473"/>
    </source>
</evidence>
<dbReference type="InterPro" id="IPR032675">
    <property type="entry name" value="LRR_dom_sf"/>
</dbReference>
<dbReference type="Pfam" id="PF13855">
    <property type="entry name" value="LRR_8"/>
    <property type="match status" value="1"/>
</dbReference>
<evidence type="ECO:0000256" key="1">
    <source>
        <dbReference type="ARBA" id="ARBA00004251"/>
    </source>
</evidence>
<keyword evidence="12" id="KW-0677">Repeat</keyword>
<dbReference type="CDD" id="cd14066">
    <property type="entry name" value="STKc_IRAK"/>
    <property type="match status" value="1"/>
</dbReference>
<evidence type="ECO:0000256" key="5">
    <source>
        <dbReference type="ARBA" id="ARBA00022475"/>
    </source>
</evidence>
<dbReference type="Pfam" id="PF08263">
    <property type="entry name" value="LRRNT_2"/>
    <property type="match status" value="1"/>
</dbReference>
<dbReference type="PANTHER" id="PTHR48006:SF94">
    <property type="entry name" value="PROTEIN KINASE DOMAIN-CONTAINING PROTEIN"/>
    <property type="match status" value="1"/>
</dbReference>
<dbReference type="InterPro" id="IPR017441">
    <property type="entry name" value="Protein_kinase_ATP_BS"/>
</dbReference>
<dbReference type="GO" id="GO:0005886">
    <property type="term" value="C:plasma membrane"/>
    <property type="evidence" value="ECO:0007669"/>
    <property type="project" value="UniProtKB-SubCell"/>
</dbReference>
<keyword evidence="27" id="KW-1185">Reference proteome</keyword>
<sequence>MAFRRRSTLCSTTAVVLLALHLLLLAASCAPSPSQEDRSALIQLKTGLASGSGDDALRRWSLESGAHHCSWPGVTCDARSRRVVALALPPRPPPGGRRGSGELSPALARLTEIKAISFPSAGLRGEIPPQVWRLRHLQVLNLAGNSLRGRLPATFPEGLESLDLSGNRLSGGVPPGLGSCAALRRLRLSSNSLDGTIPPQIGKLARLRVLDLSRNRLTGGVPPELLHCGGLVKIDLSGNLLHGRLPSGLEDLQNLTFLALSGNNFSGEIPSGLGHLMRSLQFLNLSSNSLSGPVPVDLVAPRNRTVIILLDNNRLSGERETTHAVPVPSSVSVVTISSVKGHLSPVSPTSTTSRVLTDTTPGTPGGGGLGIKEIAAIASASTVIMILLIALIVFICTRKRTQRPSNLSFRKEVKVFADVDIGAPLTYEAVVRATGNFNASNCIGNGGFGATYRAEVAPGVLVAIKRLAIGKQHGMKEFQAEVRTLGQCRHPNLVTLLGYHISDSEMFLIYNYLPGGNLERFIQERGKRPISWRRLHKIALDVARALSYMHDESVPRILHRDVKPNNILLDNECNAYLSDFGLARLLRNSETHATTDVAGTFGYVAPEYAMTCRVSDKADVYSYGVVLLELISDKKALDPSFSPYGNGFNIVSWAIKLIQRGRVREFFFEGLWEKAPHDDLIEFLNLAVQCTQESLAARPTMKNVLGRLPAKGVSSRGKEVRYNKEVAAVNFISSAASSPPRQKIPQLRTELLVGGLLGLGVKLGQLLPPAIC</sequence>
<comment type="subcellular location">
    <subcellularLocation>
        <location evidence="1">Cell membrane</location>
        <topology evidence="1">Single-pass type I membrane protein</topology>
    </subcellularLocation>
</comment>
<keyword evidence="11 24" id="KW-0732">Signal</keyword>
<proteinExistence type="inferred from homology"/>
<dbReference type="EMBL" id="CP144747">
    <property type="protein sequence ID" value="WVZ61497.1"/>
    <property type="molecule type" value="Genomic_DNA"/>
</dbReference>
<evidence type="ECO:0000256" key="7">
    <source>
        <dbReference type="ARBA" id="ARBA00022553"/>
    </source>
</evidence>
<evidence type="ECO:0000256" key="8">
    <source>
        <dbReference type="ARBA" id="ARBA00022614"/>
    </source>
</evidence>
<name>A0AAQ3WHA1_PASNO</name>
<dbReference type="PRINTS" id="PR00019">
    <property type="entry name" value="LEURICHRPT"/>
</dbReference>
<dbReference type="Pfam" id="PF00069">
    <property type="entry name" value="Pkinase"/>
    <property type="match status" value="1"/>
</dbReference>
<dbReference type="GO" id="GO:0005524">
    <property type="term" value="F:ATP binding"/>
    <property type="evidence" value="ECO:0007669"/>
    <property type="project" value="UniProtKB-UniRule"/>
</dbReference>
<keyword evidence="13 22" id="KW-0547">Nucleotide-binding</keyword>
<dbReference type="EC" id="2.7.11.1" evidence="3"/>
<evidence type="ECO:0000256" key="23">
    <source>
        <dbReference type="SAM" id="Phobius"/>
    </source>
</evidence>
<evidence type="ECO:0000256" key="6">
    <source>
        <dbReference type="ARBA" id="ARBA00022527"/>
    </source>
</evidence>
<gene>
    <name evidence="26" type="ORF">U9M48_011359</name>
</gene>
<keyword evidence="17 23" id="KW-0472">Membrane</keyword>
<dbReference type="InterPro" id="IPR011009">
    <property type="entry name" value="Kinase-like_dom_sf"/>
</dbReference>
<evidence type="ECO:0000256" key="20">
    <source>
        <dbReference type="ARBA" id="ARBA00047899"/>
    </source>
</evidence>
<dbReference type="GO" id="GO:0009409">
    <property type="term" value="P:response to cold"/>
    <property type="evidence" value="ECO:0007669"/>
    <property type="project" value="UniProtKB-ARBA"/>
</dbReference>
<keyword evidence="5" id="KW-1003">Cell membrane</keyword>
<keyword evidence="8" id="KW-0433">Leucine-rich repeat</keyword>
<keyword evidence="7" id="KW-0597">Phosphoprotein</keyword>
<dbReference type="GO" id="GO:0048508">
    <property type="term" value="P:embryonic meristem development"/>
    <property type="evidence" value="ECO:0007669"/>
    <property type="project" value="UniProtKB-ARBA"/>
</dbReference>
<dbReference type="Gene3D" id="3.80.10.10">
    <property type="entry name" value="Ribonuclease Inhibitor"/>
    <property type="match status" value="2"/>
</dbReference>
<dbReference type="SMART" id="SM00220">
    <property type="entry name" value="S_TKc"/>
    <property type="match status" value="1"/>
</dbReference>
<dbReference type="FunFam" id="3.80.10.10:FF:000275">
    <property type="entry name" value="Leucine-rich repeat receptor-like protein kinase"/>
    <property type="match status" value="1"/>
</dbReference>
<evidence type="ECO:0000256" key="24">
    <source>
        <dbReference type="SAM" id="SignalP"/>
    </source>
</evidence>
<dbReference type="FunFam" id="1.10.510.10:FF:000192">
    <property type="entry name" value="LRR receptor-like serine/threonine-protein kinase RPK2"/>
    <property type="match status" value="1"/>
</dbReference>
<keyword evidence="4" id="KW-0217">Developmental protein</keyword>
<evidence type="ECO:0000256" key="18">
    <source>
        <dbReference type="ARBA" id="ARBA00023170"/>
    </source>
</evidence>
<evidence type="ECO:0000313" key="26">
    <source>
        <dbReference type="EMBL" id="WVZ61497.1"/>
    </source>
</evidence>
<evidence type="ECO:0000256" key="10">
    <source>
        <dbReference type="ARBA" id="ARBA00022692"/>
    </source>
</evidence>
<dbReference type="InterPro" id="IPR000719">
    <property type="entry name" value="Prot_kinase_dom"/>
</dbReference>
<dbReference type="InterPro" id="IPR013210">
    <property type="entry name" value="LRR_N_plant-typ"/>
</dbReference>
<evidence type="ECO:0000313" key="27">
    <source>
        <dbReference type="Proteomes" id="UP001341281"/>
    </source>
</evidence>
<keyword evidence="10 23" id="KW-0812">Transmembrane</keyword>
<dbReference type="GO" id="GO:0009942">
    <property type="term" value="P:longitudinal axis specification"/>
    <property type="evidence" value="ECO:0007669"/>
    <property type="project" value="UniProtKB-ARBA"/>
</dbReference>
<feature type="transmembrane region" description="Helical" evidence="23">
    <location>
        <begin position="374"/>
        <end position="396"/>
    </location>
</feature>
<evidence type="ECO:0000256" key="14">
    <source>
        <dbReference type="ARBA" id="ARBA00022777"/>
    </source>
</evidence>
<evidence type="ECO:0000256" key="11">
    <source>
        <dbReference type="ARBA" id="ARBA00022729"/>
    </source>
</evidence>
<dbReference type="Gene3D" id="3.30.200.20">
    <property type="entry name" value="Phosphorylase Kinase, domain 1"/>
    <property type="match status" value="1"/>
</dbReference>
<feature type="chain" id="PRO_5043022350" description="non-specific serine/threonine protein kinase" evidence="24">
    <location>
        <begin position="30"/>
        <end position="772"/>
    </location>
</feature>
<dbReference type="InterPro" id="IPR001611">
    <property type="entry name" value="Leu-rich_rpt"/>
</dbReference>
<dbReference type="InterPro" id="IPR003591">
    <property type="entry name" value="Leu-rich_rpt_typical-subtyp"/>
</dbReference>
<evidence type="ECO:0000256" key="15">
    <source>
        <dbReference type="ARBA" id="ARBA00022840"/>
    </source>
</evidence>
<keyword evidence="9" id="KW-0808">Transferase</keyword>
<dbReference type="PROSITE" id="PS00108">
    <property type="entry name" value="PROTEIN_KINASE_ST"/>
    <property type="match status" value="1"/>
</dbReference>
<evidence type="ECO:0000256" key="16">
    <source>
        <dbReference type="ARBA" id="ARBA00022989"/>
    </source>
</evidence>
<dbReference type="InterPro" id="IPR008271">
    <property type="entry name" value="Ser/Thr_kinase_AS"/>
</dbReference>
<dbReference type="AlphaFoldDB" id="A0AAQ3WHA1"/>
<dbReference type="Gene3D" id="1.10.510.10">
    <property type="entry name" value="Transferase(Phosphotransferase) domain 1"/>
    <property type="match status" value="1"/>
</dbReference>
<feature type="binding site" evidence="22">
    <location>
        <position position="471"/>
    </location>
    <ligand>
        <name>ATP</name>
        <dbReference type="ChEBI" id="CHEBI:30616"/>
    </ligand>
</feature>
<dbReference type="SMART" id="SM00369">
    <property type="entry name" value="LRR_TYP"/>
    <property type="match status" value="5"/>
</dbReference>
<keyword evidence="18" id="KW-0675">Receptor</keyword>
<evidence type="ECO:0000256" key="22">
    <source>
        <dbReference type="PROSITE-ProRule" id="PRU10141"/>
    </source>
</evidence>
<comment type="catalytic activity">
    <reaction evidence="21">
        <text>L-seryl-[protein] + ATP = O-phospho-L-seryl-[protein] + ADP + H(+)</text>
        <dbReference type="Rhea" id="RHEA:17989"/>
        <dbReference type="Rhea" id="RHEA-COMP:9863"/>
        <dbReference type="Rhea" id="RHEA-COMP:11604"/>
        <dbReference type="ChEBI" id="CHEBI:15378"/>
        <dbReference type="ChEBI" id="CHEBI:29999"/>
        <dbReference type="ChEBI" id="CHEBI:30616"/>
        <dbReference type="ChEBI" id="CHEBI:83421"/>
        <dbReference type="ChEBI" id="CHEBI:456216"/>
        <dbReference type="EC" id="2.7.11.1"/>
    </reaction>
</comment>
<evidence type="ECO:0000256" key="21">
    <source>
        <dbReference type="ARBA" id="ARBA00048679"/>
    </source>
</evidence>
<dbReference type="GO" id="GO:0004674">
    <property type="term" value="F:protein serine/threonine kinase activity"/>
    <property type="evidence" value="ECO:0007669"/>
    <property type="project" value="UniProtKB-KW"/>
</dbReference>
<reference evidence="26 27" key="1">
    <citation type="submission" date="2024-02" db="EMBL/GenBank/DDBJ databases">
        <title>High-quality chromosome-scale genome assembly of Pensacola bahiagrass (Paspalum notatum Flugge var. saurae).</title>
        <authorList>
            <person name="Vega J.M."/>
            <person name="Podio M."/>
            <person name="Orjuela J."/>
            <person name="Siena L.A."/>
            <person name="Pessino S.C."/>
            <person name="Combes M.C."/>
            <person name="Mariac C."/>
            <person name="Albertini E."/>
            <person name="Pupilli F."/>
            <person name="Ortiz J.P.A."/>
            <person name="Leblanc O."/>
        </authorList>
    </citation>
    <scope>NUCLEOTIDE SEQUENCE [LARGE SCALE GENOMIC DNA]</scope>
    <source>
        <strain evidence="26">R1</strain>
        <tissue evidence="26">Leaf</tissue>
    </source>
</reference>
<dbReference type="SUPFAM" id="SSF52058">
    <property type="entry name" value="L domain-like"/>
    <property type="match status" value="1"/>
</dbReference>
<keyword evidence="19" id="KW-0325">Glycoprotein</keyword>
<evidence type="ECO:0000256" key="12">
    <source>
        <dbReference type="ARBA" id="ARBA00022737"/>
    </source>
</evidence>
<dbReference type="GO" id="GO:0009945">
    <property type="term" value="P:radial axis specification"/>
    <property type="evidence" value="ECO:0007669"/>
    <property type="project" value="UniProtKB-ARBA"/>
</dbReference>
<evidence type="ECO:0000256" key="9">
    <source>
        <dbReference type="ARBA" id="ARBA00022679"/>
    </source>
</evidence>
<keyword evidence="14" id="KW-0418">Kinase</keyword>
<accession>A0AAQ3WHA1</accession>
<evidence type="ECO:0000256" key="19">
    <source>
        <dbReference type="ARBA" id="ARBA00023180"/>
    </source>
</evidence>
<evidence type="ECO:0000256" key="17">
    <source>
        <dbReference type="ARBA" id="ARBA00023136"/>
    </source>
</evidence>
<dbReference type="Pfam" id="PF00560">
    <property type="entry name" value="LRR_1"/>
    <property type="match status" value="4"/>
</dbReference>
<dbReference type="Proteomes" id="UP001341281">
    <property type="component" value="Chromosome 03"/>
</dbReference>
<feature type="signal peptide" evidence="24">
    <location>
        <begin position="1"/>
        <end position="29"/>
    </location>
</feature>
<protein>
    <recommendedName>
        <fullName evidence="3">non-specific serine/threonine protein kinase</fullName>
        <ecNumber evidence="3">2.7.11.1</ecNumber>
    </recommendedName>
</protein>
<comment type="similarity">
    <text evidence="2">Belongs to the protein kinase superfamily. Ser/Thr protein kinase family.</text>
</comment>
<evidence type="ECO:0000256" key="3">
    <source>
        <dbReference type="ARBA" id="ARBA00012513"/>
    </source>
</evidence>
<dbReference type="PROSITE" id="PS51257">
    <property type="entry name" value="PROKAR_LIPOPROTEIN"/>
    <property type="match status" value="1"/>
</dbReference>
<dbReference type="PROSITE" id="PS50011">
    <property type="entry name" value="PROTEIN_KINASE_DOM"/>
    <property type="match status" value="1"/>
</dbReference>
<dbReference type="SUPFAM" id="SSF56112">
    <property type="entry name" value="Protein kinase-like (PK-like)"/>
    <property type="match status" value="1"/>
</dbReference>
<dbReference type="InterPro" id="IPR051824">
    <property type="entry name" value="LRR_Rcpt-Like_S/T_Kinase"/>
</dbReference>
<dbReference type="PROSITE" id="PS00107">
    <property type="entry name" value="PROTEIN_KINASE_ATP"/>
    <property type="match status" value="1"/>
</dbReference>
<keyword evidence="16 23" id="KW-1133">Transmembrane helix</keyword>
<comment type="catalytic activity">
    <reaction evidence="20">
        <text>L-threonyl-[protein] + ATP = O-phospho-L-threonyl-[protein] + ADP + H(+)</text>
        <dbReference type="Rhea" id="RHEA:46608"/>
        <dbReference type="Rhea" id="RHEA-COMP:11060"/>
        <dbReference type="Rhea" id="RHEA-COMP:11605"/>
        <dbReference type="ChEBI" id="CHEBI:15378"/>
        <dbReference type="ChEBI" id="CHEBI:30013"/>
        <dbReference type="ChEBI" id="CHEBI:30616"/>
        <dbReference type="ChEBI" id="CHEBI:61977"/>
        <dbReference type="ChEBI" id="CHEBI:456216"/>
        <dbReference type="EC" id="2.7.11.1"/>
    </reaction>
</comment>